<dbReference type="GO" id="GO:0005524">
    <property type="term" value="F:ATP binding"/>
    <property type="evidence" value="ECO:0007669"/>
    <property type="project" value="InterPro"/>
</dbReference>
<dbReference type="STRING" id="655827.E9E5J5"/>
<dbReference type="EMBL" id="GL698506">
    <property type="protein sequence ID" value="EFY88878.1"/>
    <property type="molecule type" value="Genomic_DNA"/>
</dbReference>
<dbReference type="Gene3D" id="1.10.510.10">
    <property type="entry name" value="Transferase(Phosphotransferase) domain 1"/>
    <property type="match status" value="1"/>
</dbReference>
<evidence type="ECO:0000259" key="1">
    <source>
        <dbReference type="PROSITE" id="PS50011"/>
    </source>
</evidence>
<dbReference type="Pfam" id="PF00069">
    <property type="entry name" value="Pkinase"/>
    <property type="match status" value="1"/>
</dbReference>
<accession>E9E5J5</accession>
<keyword evidence="2" id="KW-0670">Pyruvate</keyword>
<proteinExistence type="predicted"/>
<dbReference type="OMA" id="GEANESW"/>
<name>E9E5J5_METAQ</name>
<protein>
    <submittedName>
        <fullName evidence="2">Phosphoenolpyruvate carboxylase kinase</fullName>
    </submittedName>
</protein>
<dbReference type="eggNOG" id="KOG0198">
    <property type="taxonomic scope" value="Eukaryota"/>
</dbReference>
<dbReference type="OrthoDB" id="4935649at2759"/>
<dbReference type="InterPro" id="IPR011009">
    <property type="entry name" value="Kinase-like_dom_sf"/>
</dbReference>
<dbReference type="HOGENOM" id="CLU_1008603_0_0_1"/>
<organism evidence="3">
    <name type="scientific">Metarhizium acridum (strain CQMa 102)</name>
    <dbReference type="NCBI Taxonomy" id="655827"/>
    <lineage>
        <taxon>Eukaryota</taxon>
        <taxon>Fungi</taxon>
        <taxon>Dikarya</taxon>
        <taxon>Ascomycota</taxon>
        <taxon>Pezizomycotina</taxon>
        <taxon>Sordariomycetes</taxon>
        <taxon>Hypocreomycetidae</taxon>
        <taxon>Hypocreales</taxon>
        <taxon>Clavicipitaceae</taxon>
        <taxon>Metarhizium</taxon>
    </lineage>
</organism>
<dbReference type="AlphaFoldDB" id="E9E5J5"/>
<feature type="domain" description="Protein kinase" evidence="1">
    <location>
        <begin position="91"/>
        <end position="276"/>
    </location>
</feature>
<dbReference type="InterPro" id="IPR000719">
    <property type="entry name" value="Prot_kinase_dom"/>
</dbReference>
<gene>
    <name evidence="2" type="ORF">MAC_05143</name>
</gene>
<keyword evidence="2" id="KW-0808">Transferase</keyword>
<dbReference type="PANTHER" id="PTHR24347">
    <property type="entry name" value="SERINE/THREONINE-PROTEIN KINASE"/>
    <property type="match status" value="1"/>
</dbReference>
<dbReference type="SMART" id="SM00220">
    <property type="entry name" value="S_TKc"/>
    <property type="match status" value="1"/>
</dbReference>
<evidence type="ECO:0000313" key="2">
    <source>
        <dbReference type="EMBL" id="EFY88878.1"/>
    </source>
</evidence>
<dbReference type="Proteomes" id="UP000002499">
    <property type="component" value="Unassembled WGS sequence"/>
</dbReference>
<dbReference type="SUPFAM" id="SSF56112">
    <property type="entry name" value="Protein kinase-like (PK-like)"/>
    <property type="match status" value="1"/>
</dbReference>
<keyword evidence="2" id="KW-0418">Kinase</keyword>
<reference evidence="2 3" key="1">
    <citation type="journal article" date="2011" name="PLoS Genet.">
        <title>Genome sequencing and comparative transcriptomics of the model entomopathogenic fungi Metarhizium anisopliae and M. acridum.</title>
        <authorList>
            <person name="Gao Q."/>
            <person name="Jin K."/>
            <person name="Ying S.H."/>
            <person name="Zhang Y."/>
            <person name="Xiao G."/>
            <person name="Shang Y."/>
            <person name="Duan Z."/>
            <person name="Hu X."/>
            <person name="Xie X.Q."/>
            <person name="Zhou G."/>
            <person name="Peng G."/>
            <person name="Luo Z."/>
            <person name="Huang W."/>
            <person name="Wang B."/>
            <person name="Fang W."/>
            <person name="Wang S."/>
            <person name="Zhong Y."/>
            <person name="Ma L.J."/>
            <person name="St Leger R.J."/>
            <person name="Zhao G.P."/>
            <person name="Pei Y."/>
            <person name="Feng M.G."/>
            <person name="Xia Y."/>
            <person name="Wang C."/>
        </authorList>
    </citation>
    <scope>NUCLEOTIDE SEQUENCE [LARGE SCALE GENOMIC DNA]</scope>
    <source>
        <strain evidence="2 3">CQMa 102</strain>
    </source>
</reference>
<keyword evidence="3" id="KW-1185">Reference proteome</keyword>
<evidence type="ECO:0000313" key="3">
    <source>
        <dbReference type="Proteomes" id="UP000002499"/>
    </source>
</evidence>
<dbReference type="InParanoid" id="E9E5J5"/>
<sequence length="276" mass="31706">MPDRYQPPNPSAERLLQELISPVTIDLEAVTFRAWVPARTTTETARYKERARSYSKDVMGSLPKRLPSILSYDETSAEYIRYGTNNAVYVVEGSGIRGKGAHASVMKVKNVSTRELFGAKEPYYKISDDADTSRKRFEALRAEYDHIKRLYHWMIVEYIPLNFGEALPGLDKSERLIAMTHLSSTLAYMYTSGVRDLKLYNALVMKRQKELIVKLADFRTLEQKESAKLDTFTGTEIYMAPGLFNKPRLYTNKIDMWALGLIGMQLFTDWEPETDE</sequence>
<dbReference type="PROSITE" id="PS50011">
    <property type="entry name" value="PROTEIN_KINASE_DOM"/>
    <property type="match status" value="1"/>
</dbReference>
<dbReference type="GO" id="GO:0004672">
    <property type="term" value="F:protein kinase activity"/>
    <property type="evidence" value="ECO:0007669"/>
    <property type="project" value="InterPro"/>
</dbReference>